<keyword evidence="6 13" id="KW-0067">ATP-binding</keyword>
<dbReference type="InterPro" id="IPR027417">
    <property type="entry name" value="P-loop_NTPase"/>
</dbReference>
<organism evidence="13">
    <name type="scientific">Curvibacter symbiont subsp. Hydra magnipapillata</name>
    <dbReference type="NCBI Taxonomy" id="667019"/>
    <lineage>
        <taxon>Bacteria</taxon>
        <taxon>Pseudomonadati</taxon>
        <taxon>Pseudomonadota</taxon>
        <taxon>Betaproteobacteria</taxon>
        <taxon>Burkholderiales</taxon>
        <taxon>Comamonadaceae</taxon>
        <taxon>Curvibacter</taxon>
    </lineage>
</organism>
<feature type="domain" description="ABC transporter" evidence="11">
    <location>
        <begin position="338"/>
        <end position="573"/>
    </location>
</feature>
<evidence type="ECO:0000256" key="5">
    <source>
        <dbReference type="ARBA" id="ARBA00022741"/>
    </source>
</evidence>
<reference evidence="13" key="1">
    <citation type="journal article" date="2010" name="Nature">
        <title>The Dynamic genome of Hydra.</title>
        <authorList>
            <person name="Chapman J.A."/>
            <person name="Kirkness E.F."/>
            <person name="Simakov O."/>
            <person name="Hampson S.E."/>
            <person name="Mitros T."/>
            <person name="Weinmaier T."/>
            <person name="Rattei T."/>
            <person name="Balasubramanian P.G."/>
            <person name="Borman J."/>
            <person name="Busam D."/>
            <person name="Disbennett K."/>
            <person name="Pfannkoch C."/>
            <person name="Sumin N."/>
            <person name="Sutton G."/>
            <person name="Viswanathan L."/>
            <person name="Walenz B."/>
            <person name="Goodstein D.M."/>
            <person name="Hellsten U."/>
            <person name="Kawashima T."/>
            <person name="Prochnik S.E."/>
            <person name="Putnam N.H."/>
            <person name="Shu S."/>
            <person name="Blumberg B."/>
            <person name="Dana C.E."/>
            <person name="Gee L."/>
            <person name="Kibler D.F."/>
            <person name="Law L."/>
            <person name="Lindgens D."/>
            <person name="Martinez D.E."/>
            <person name="Peng J."/>
            <person name="Wigge P.A."/>
            <person name="Bertulat B."/>
            <person name="Guder C."/>
            <person name="Nakamura Y."/>
            <person name="Ozbek S."/>
            <person name="Watanabe H."/>
            <person name="Khalturin K."/>
            <person name="Hemmrich G."/>
            <person name="Franke A."/>
            <person name="Augustin R."/>
            <person name="Fraune S."/>
            <person name="Hayakawa E."/>
            <person name="Hayakawa S."/>
            <person name="Hirose M."/>
            <person name="Hwang J."/>
            <person name="Ikeo K."/>
            <person name="Nishimiya-Fujisawa C."/>
            <person name="Ogura A."/>
            <person name="Takahashi T."/>
            <person name="Steinmetz P.R."/>
            <person name="Zhang X."/>
            <person name="Aufschnaiter R."/>
            <person name="Eder M.K."/>
            <person name="Gorny A.K."/>
            <person name="Salvenmoser W."/>
            <person name="Heimberg A.M."/>
            <person name="Wheeler B.M."/>
            <person name="Peterson K.J."/>
            <person name="Boettger A."/>
            <person name="Tischler P."/>
            <person name="Wolf A."/>
            <person name="Gojobori T."/>
            <person name="Remington K.A."/>
            <person name="Strausberg R.L."/>
            <person name="Venter J."/>
            <person name="Technau U."/>
            <person name="Hobmayer B."/>
            <person name="Bosch T.C."/>
            <person name="Holstein T.W."/>
            <person name="Fujisawa T."/>
            <person name="Bode H.R."/>
            <person name="David C.N."/>
            <person name="Rokhsar D.S."/>
            <person name="Steele R.E."/>
        </authorList>
    </citation>
    <scope>NUCLEOTIDE SEQUENCE</scope>
</reference>
<dbReference type="InterPro" id="IPR039421">
    <property type="entry name" value="Type_1_exporter"/>
</dbReference>
<dbReference type="EMBL" id="FN543107">
    <property type="protein sequence ID" value="CBA32010.1"/>
    <property type="molecule type" value="Genomic_DNA"/>
</dbReference>
<keyword evidence="5" id="KW-0547">Nucleotide-binding</keyword>
<comment type="subcellular location">
    <subcellularLocation>
        <location evidence="1">Cell membrane</location>
        <topology evidence="1">Multi-pass membrane protein</topology>
    </subcellularLocation>
</comment>
<evidence type="ECO:0000256" key="2">
    <source>
        <dbReference type="ARBA" id="ARBA00022448"/>
    </source>
</evidence>
<dbReference type="InterPro" id="IPR017871">
    <property type="entry name" value="ABC_transporter-like_CS"/>
</dbReference>
<dbReference type="InterPro" id="IPR010128">
    <property type="entry name" value="ATPase_T1SS_PrtD-like"/>
</dbReference>
<keyword evidence="2" id="KW-0813">Transport</keyword>
<dbReference type="PROSITE" id="PS00211">
    <property type="entry name" value="ABC_TRANSPORTER_1"/>
    <property type="match status" value="1"/>
</dbReference>
<dbReference type="GO" id="GO:0006508">
    <property type="term" value="P:proteolysis"/>
    <property type="evidence" value="ECO:0007669"/>
    <property type="project" value="UniProtKB-KW"/>
</dbReference>
<dbReference type="SUPFAM" id="SSF90123">
    <property type="entry name" value="ABC transporter transmembrane region"/>
    <property type="match status" value="1"/>
</dbReference>
<dbReference type="SMART" id="SM00382">
    <property type="entry name" value="AAA"/>
    <property type="match status" value="1"/>
</dbReference>
<evidence type="ECO:0000256" key="7">
    <source>
        <dbReference type="ARBA" id="ARBA00022989"/>
    </source>
</evidence>
<evidence type="ECO:0000256" key="9">
    <source>
        <dbReference type="SAM" id="MobiDB-lite"/>
    </source>
</evidence>
<feature type="compositionally biased region" description="Basic and acidic residues" evidence="9">
    <location>
        <begin position="609"/>
        <end position="620"/>
    </location>
</feature>
<dbReference type="FunFam" id="3.40.50.300:FF:001444">
    <property type="entry name" value="ABC transporter ATP-binding protein"/>
    <property type="match status" value="1"/>
</dbReference>
<dbReference type="GO" id="GO:0016887">
    <property type="term" value="F:ATP hydrolysis activity"/>
    <property type="evidence" value="ECO:0007669"/>
    <property type="project" value="InterPro"/>
</dbReference>
<dbReference type="PANTHER" id="PTHR24221">
    <property type="entry name" value="ATP-BINDING CASSETTE SUB-FAMILY B"/>
    <property type="match status" value="1"/>
</dbReference>
<proteinExistence type="predicted"/>
<feature type="domain" description="ABC transmembrane type-1" evidence="12">
    <location>
        <begin position="30"/>
        <end position="307"/>
    </location>
</feature>
<gene>
    <name evidence="13" type="primary">aprD</name>
    <name evidence="13" type="ORF">Csp_D29980</name>
</gene>
<dbReference type="GO" id="GO:0030253">
    <property type="term" value="P:protein secretion by the type I secretion system"/>
    <property type="evidence" value="ECO:0007669"/>
    <property type="project" value="InterPro"/>
</dbReference>
<keyword evidence="13" id="KW-0645">Protease</keyword>
<dbReference type="Pfam" id="PF00005">
    <property type="entry name" value="ABC_tran"/>
    <property type="match status" value="1"/>
</dbReference>
<evidence type="ECO:0000259" key="11">
    <source>
        <dbReference type="PROSITE" id="PS50893"/>
    </source>
</evidence>
<accession>C9YEJ2</accession>
<dbReference type="SUPFAM" id="SSF52540">
    <property type="entry name" value="P-loop containing nucleoside triphosphate hydrolases"/>
    <property type="match status" value="1"/>
</dbReference>
<dbReference type="NCBIfam" id="TIGR01842">
    <property type="entry name" value="type_I_sec_PrtD"/>
    <property type="match status" value="1"/>
</dbReference>
<dbReference type="EC" id="3.6.3.25" evidence="13"/>
<dbReference type="GO" id="GO:0030256">
    <property type="term" value="C:type I protein secretion system complex"/>
    <property type="evidence" value="ECO:0007669"/>
    <property type="project" value="InterPro"/>
</dbReference>
<keyword evidence="7 10" id="KW-1133">Transmembrane helix</keyword>
<protein>
    <submittedName>
        <fullName evidence="13">Alkaline protease secretion ATP-binding protein aprD</fullName>
        <ecNumber evidence="13">3.6.3.25</ecNumber>
    </submittedName>
</protein>
<evidence type="ECO:0000256" key="3">
    <source>
        <dbReference type="ARBA" id="ARBA00022475"/>
    </source>
</evidence>
<evidence type="ECO:0000256" key="8">
    <source>
        <dbReference type="ARBA" id="ARBA00023136"/>
    </source>
</evidence>
<dbReference type="Gene3D" id="1.20.1560.10">
    <property type="entry name" value="ABC transporter type 1, transmembrane domain"/>
    <property type="match status" value="1"/>
</dbReference>
<keyword evidence="3" id="KW-1003">Cell membrane</keyword>
<dbReference type="PROSITE" id="PS50929">
    <property type="entry name" value="ABC_TM1F"/>
    <property type="match status" value="1"/>
</dbReference>
<evidence type="ECO:0000313" key="13">
    <source>
        <dbReference type="EMBL" id="CBA32010.1"/>
    </source>
</evidence>
<evidence type="ECO:0000256" key="4">
    <source>
        <dbReference type="ARBA" id="ARBA00022692"/>
    </source>
</evidence>
<dbReference type="GO" id="GO:0008233">
    <property type="term" value="F:peptidase activity"/>
    <property type="evidence" value="ECO:0007669"/>
    <property type="project" value="UniProtKB-KW"/>
</dbReference>
<dbReference type="Gene3D" id="3.40.50.300">
    <property type="entry name" value="P-loop containing nucleotide triphosphate hydrolases"/>
    <property type="match status" value="1"/>
</dbReference>
<feature type="compositionally biased region" description="Low complexity" evidence="9">
    <location>
        <begin position="574"/>
        <end position="585"/>
    </location>
</feature>
<evidence type="ECO:0000256" key="6">
    <source>
        <dbReference type="ARBA" id="ARBA00022840"/>
    </source>
</evidence>
<dbReference type="Pfam" id="PF00664">
    <property type="entry name" value="ABC_membrane"/>
    <property type="match status" value="1"/>
</dbReference>
<keyword evidence="8 10" id="KW-0472">Membrane</keyword>
<dbReference type="GO" id="GO:0005524">
    <property type="term" value="F:ATP binding"/>
    <property type="evidence" value="ECO:0007669"/>
    <property type="project" value="UniProtKB-KW"/>
</dbReference>
<dbReference type="InterPro" id="IPR011527">
    <property type="entry name" value="ABC1_TM_dom"/>
</dbReference>
<sequence length="637" mass="67961">MRTTSFMVSPNPSSPDELRHALRQLRSAFVTVAVFSGFLNLMMLAPSLYMMQVYDRVLGSRNETTLFVLTLLVLGAYLFMAALETIRSWILVRVSARLDHLLGLRVLSATFERMLRQPGNSSTQPLHDLTTLRQSLTGPGLIAVFDAPWAPLYLLIIASFSTEAAIFTMAGALVLVAITWLNEKLAKSALGEAQKYSMQSQRELSSHLQNVEVIEAMGMLGQIQRRWQKLHTQEIGLQARASDRAAVMGNLTKFVRISMQSLSLGLAALLVLEGKMTGGMMIAVSLLTSRALAPAEGLVGNWASLAATGSAYQRLKELLHLFPARPPAMPLPAPSGQVAFENVATAAPGGRTAIIKQISFQLQAGDSVAVIGASGAGKSTLARLLVGIWPALSGTVRLDGADLFRWNKQELGPYIGYLPQDIELFDGTVAENIARFGEIDPQLVVVAAQRVGFHEQILRLPQGYDTPVGAGGAALSGGQRQRIALARALYGDPVLVVLDEPNSNLDDMGEKALTDAIKDLSSRGRTSVIITHRPSALGAANKLMVLRDGVIAAFGPREEVLAALNGRAMEAPAPVPAAANSAGPPRGAVPPVLVNKQAPPAPAPALEPVRAESPARKAAPEPDPASGMPPFNLKFSD</sequence>
<keyword evidence="4 10" id="KW-0812">Transmembrane</keyword>
<dbReference type="PANTHER" id="PTHR24221:SF248">
    <property type="entry name" value="ABC TRANSPORTER TRANSMEMBRANE REGION"/>
    <property type="match status" value="1"/>
</dbReference>
<name>C9YEJ2_CURXX</name>
<feature type="transmembrane region" description="Helical" evidence="10">
    <location>
        <begin position="152"/>
        <end position="181"/>
    </location>
</feature>
<dbReference type="PROSITE" id="PS50893">
    <property type="entry name" value="ABC_TRANSPORTER_2"/>
    <property type="match status" value="1"/>
</dbReference>
<evidence type="ECO:0000259" key="12">
    <source>
        <dbReference type="PROSITE" id="PS50929"/>
    </source>
</evidence>
<dbReference type="GO" id="GO:0034040">
    <property type="term" value="F:ATPase-coupled lipid transmembrane transporter activity"/>
    <property type="evidence" value="ECO:0007669"/>
    <property type="project" value="TreeGrafter"/>
</dbReference>
<dbReference type="InterPro" id="IPR003593">
    <property type="entry name" value="AAA+_ATPase"/>
</dbReference>
<evidence type="ECO:0000256" key="10">
    <source>
        <dbReference type="SAM" id="Phobius"/>
    </source>
</evidence>
<evidence type="ECO:0000256" key="1">
    <source>
        <dbReference type="ARBA" id="ARBA00004651"/>
    </source>
</evidence>
<feature type="transmembrane region" description="Helical" evidence="10">
    <location>
        <begin position="28"/>
        <end position="45"/>
    </location>
</feature>
<keyword evidence="13" id="KW-0378">Hydrolase</keyword>
<dbReference type="InterPro" id="IPR036640">
    <property type="entry name" value="ABC1_TM_sf"/>
</dbReference>
<dbReference type="InterPro" id="IPR003439">
    <property type="entry name" value="ABC_transporter-like_ATP-bd"/>
</dbReference>
<feature type="transmembrane region" description="Helical" evidence="10">
    <location>
        <begin position="65"/>
        <end position="83"/>
    </location>
</feature>
<dbReference type="AlphaFoldDB" id="C9YEJ2"/>
<dbReference type="GO" id="GO:0140359">
    <property type="term" value="F:ABC-type transporter activity"/>
    <property type="evidence" value="ECO:0007669"/>
    <property type="project" value="InterPro"/>
</dbReference>
<feature type="region of interest" description="Disordered" evidence="9">
    <location>
        <begin position="574"/>
        <end position="637"/>
    </location>
</feature>
<dbReference type="GO" id="GO:0005886">
    <property type="term" value="C:plasma membrane"/>
    <property type="evidence" value="ECO:0007669"/>
    <property type="project" value="UniProtKB-SubCell"/>
</dbReference>